<keyword evidence="3" id="KW-1003">Cell membrane</keyword>
<keyword evidence="6 7" id="KW-0472">Membrane</keyword>
<dbReference type="AlphaFoldDB" id="A0A1C7IG41"/>
<feature type="transmembrane region" description="Helical" evidence="7">
    <location>
        <begin position="122"/>
        <end position="142"/>
    </location>
</feature>
<evidence type="ECO:0000256" key="2">
    <source>
        <dbReference type="ARBA" id="ARBA00022448"/>
    </source>
</evidence>
<feature type="transmembrane region" description="Helical" evidence="7">
    <location>
        <begin position="215"/>
        <end position="240"/>
    </location>
</feature>
<keyword evidence="10" id="KW-1185">Reference proteome</keyword>
<dbReference type="Gene3D" id="1.10.3720.10">
    <property type="entry name" value="MetI-like"/>
    <property type="match status" value="1"/>
</dbReference>
<evidence type="ECO:0000256" key="5">
    <source>
        <dbReference type="ARBA" id="ARBA00022989"/>
    </source>
</evidence>
<dbReference type="CDD" id="cd06261">
    <property type="entry name" value="TM_PBP2"/>
    <property type="match status" value="1"/>
</dbReference>
<feature type="transmembrane region" description="Helical" evidence="7">
    <location>
        <begin position="91"/>
        <end position="110"/>
    </location>
</feature>
<comment type="subcellular location">
    <subcellularLocation>
        <location evidence="1 7">Cell membrane</location>
        <topology evidence="1 7">Multi-pass membrane protein</topology>
    </subcellularLocation>
</comment>
<feature type="domain" description="ABC transmembrane type-1" evidence="8">
    <location>
        <begin position="85"/>
        <end position="298"/>
    </location>
</feature>
<sequence>MGGMGILRKPGKQKKYTTMKKREARNFYIYTAPWLIGFLVLTLYPILYSFYLMFTNMNLTGIGEFVGLDNWKYAFTDDTLFRRAFLNTLKYVFMFVPCSIILAFFVALLLSKKVKGLGFFRTAFYIPYITSGVAVTILWGWIFQKDFGIINYILSLVGLKGPNWLGDKNVAMISIVILSLWTIGNNIIIMLAGIQDIPQSYYESAQMDGAGSLRQTFYITLPLCTPTIYFNLIVTVIAAFQVFQQPLILTNGGPLNSTYTAAMHLYNNGFLYGKMGYASMMAWSMFAVIMLITIVVVSTSKFWVFYDD</sequence>
<feature type="transmembrane region" description="Helical" evidence="7">
    <location>
        <begin position="27"/>
        <end position="51"/>
    </location>
</feature>
<evidence type="ECO:0000256" key="1">
    <source>
        <dbReference type="ARBA" id="ARBA00004651"/>
    </source>
</evidence>
<dbReference type="KEGG" id="byl:A4V09_14535"/>
<reference evidence="9" key="1">
    <citation type="submission" date="2017-04" db="EMBL/GenBank/DDBJ databases">
        <title>Complete Genome Sequences of Twelve Strains of a Stable Defined Moderately Diverse Mouse Microbiota 2 (sDMDMm2).</title>
        <authorList>
            <person name="Uchimura Y."/>
            <person name="Wyss M."/>
            <person name="Brugiroux S."/>
            <person name="Limenitakis J.P."/>
            <person name="Stecher B."/>
            <person name="McCoy K.D."/>
            <person name="Macpherson A.J."/>
        </authorList>
    </citation>
    <scope>NUCLEOTIDE SEQUENCE</scope>
    <source>
        <strain evidence="9">YL58</strain>
    </source>
</reference>
<evidence type="ECO:0000313" key="9">
    <source>
        <dbReference type="EMBL" id="ANU78686.2"/>
    </source>
</evidence>
<dbReference type="PANTHER" id="PTHR30193">
    <property type="entry name" value="ABC TRANSPORTER PERMEASE PROTEIN"/>
    <property type="match status" value="1"/>
</dbReference>
<dbReference type="SUPFAM" id="SSF160964">
    <property type="entry name" value="MalF N-terminal region-like"/>
    <property type="match status" value="1"/>
</dbReference>
<keyword evidence="2 7" id="KW-0813">Transport</keyword>
<evidence type="ECO:0000256" key="3">
    <source>
        <dbReference type="ARBA" id="ARBA00022475"/>
    </source>
</evidence>
<dbReference type="InterPro" id="IPR035906">
    <property type="entry name" value="MetI-like_sf"/>
</dbReference>
<dbReference type="Proteomes" id="UP000092574">
    <property type="component" value="Chromosome"/>
</dbReference>
<feature type="transmembrane region" description="Helical" evidence="7">
    <location>
        <begin position="280"/>
        <end position="306"/>
    </location>
</feature>
<protein>
    <submittedName>
        <fullName evidence="9">ABC transporter permease</fullName>
    </submittedName>
</protein>
<dbReference type="OrthoDB" id="42615at2"/>
<dbReference type="InterPro" id="IPR000515">
    <property type="entry name" value="MetI-like"/>
</dbReference>
<dbReference type="PROSITE" id="PS50928">
    <property type="entry name" value="ABC_TM1"/>
    <property type="match status" value="1"/>
</dbReference>
<dbReference type="STRING" id="1796616.A4V09_14535"/>
<keyword evidence="4 7" id="KW-0812">Transmembrane</keyword>
<dbReference type="GO" id="GO:0055085">
    <property type="term" value="P:transmembrane transport"/>
    <property type="evidence" value="ECO:0007669"/>
    <property type="project" value="InterPro"/>
</dbReference>
<accession>A0A1C7IG41</accession>
<feature type="transmembrane region" description="Helical" evidence="7">
    <location>
        <begin position="170"/>
        <end position="194"/>
    </location>
</feature>
<dbReference type="PANTHER" id="PTHR30193:SF1">
    <property type="entry name" value="ABC TRANSPORTER PERMEASE PROTEIN YESP-RELATED"/>
    <property type="match status" value="1"/>
</dbReference>
<dbReference type="EMBL" id="CP015405">
    <property type="protein sequence ID" value="ANU78686.2"/>
    <property type="molecule type" value="Genomic_DNA"/>
</dbReference>
<evidence type="ECO:0000259" key="8">
    <source>
        <dbReference type="PROSITE" id="PS50928"/>
    </source>
</evidence>
<evidence type="ECO:0000256" key="7">
    <source>
        <dbReference type="RuleBase" id="RU363032"/>
    </source>
</evidence>
<gene>
    <name evidence="9" type="ORF">A4V09_14535</name>
</gene>
<keyword evidence="5 7" id="KW-1133">Transmembrane helix</keyword>
<comment type="similarity">
    <text evidence="7">Belongs to the binding-protein-dependent transport system permease family.</text>
</comment>
<dbReference type="SUPFAM" id="SSF161098">
    <property type="entry name" value="MetI-like"/>
    <property type="match status" value="1"/>
</dbReference>
<dbReference type="GO" id="GO:0005886">
    <property type="term" value="C:plasma membrane"/>
    <property type="evidence" value="ECO:0007669"/>
    <property type="project" value="UniProtKB-SubCell"/>
</dbReference>
<name>A0A1C7IG41_9FIRM</name>
<dbReference type="Pfam" id="PF00528">
    <property type="entry name" value="BPD_transp_1"/>
    <property type="match status" value="1"/>
</dbReference>
<evidence type="ECO:0000313" key="10">
    <source>
        <dbReference type="Proteomes" id="UP000092574"/>
    </source>
</evidence>
<proteinExistence type="inferred from homology"/>
<evidence type="ECO:0000256" key="6">
    <source>
        <dbReference type="ARBA" id="ARBA00023136"/>
    </source>
</evidence>
<evidence type="ECO:0000256" key="4">
    <source>
        <dbReference type="ARBA" id="ARBA00022692"/>
    </source>
</evidence>
<dbReference type="InterPro" id="IPR051393">
    <property type="entry name" value="ABC_transporter_permease"/>
</dbReference>
<organism evidence="9 10">
    <name type="scientific">Blautia pseudococcoides</name>
    <dbReference type="NCBI Taxonomy" id="1796616"/>
    <lineage>
        <taxon>Bacteria</taxon>
        <taxon>Bacillati</taxon>
        <taxon>Bacillota</taxon>
        <taxon>Clostridia</taxon>
        <taxon>Lachnospirales</taxon>
        <taxon>Lachnospiraceae</taxon>
        <taxon>Blautia</taxon>
    </lineage>
</organism>